<organism evidence="2 3">
    <name type="scientific">Actinoallomurus liliacearum</name>
    <dbReference type="NCBI Taxonomy" id="1080073"/>
    <lineage>
        <taxon>Bacteria</taxon>
        <taxon>Bacillati</taxon>
        <taxon>Actinomycetota</taxon>
        <taxon>Actinomycetes</taxon>
        <taxon>Streptosporangiales</taxon>
        <taxon>Thermomonosporaceae</taxon>
        <taxon>Actinoallomurus</taxon>
    </lineage>
</organism>
<dbReference type="Proteomes" id="UP001500212">
    <property type="component" value="Unassembled WGS sequence"/>
</dbReference>
<feature type="compositionally biased region" description="Acidic residues" evidence="1">
    <location>
        <begin position="29"/>
        <end position="38"/>
    </location>
</feature>
<dbReference type="EMBL" id="BAABHJ010000003">
    <property type="protein sequence ID" value="GAA4603927.1"/>
    <property type="molecule type" value="Genomic_DNA"/>
</dbReference>
<evidence type="ECO:0008006" key="4">
    <source>
        <dbReference type="Google" id="ProtNLM"/>
    </source>
</evidence>
<accession>A0ABP8TFX3</accession>
<evidence type="ECO:0000313" key="3">
    <source>
        <dbReference type="Proteomes" id="UP001500212"/>
    </source>
</evidence>
<protein>
    <recommendedName>
        <fullName evidence="4">DUF5709 domain-containing protein</fullName>
    </recommendedName>
</protein>
<evidence type="ECO:0000313" key="2">
    <source>
        <dbReference type="EMBL" id="GAA4603927.1"/>
    </source>
</evidence>
<gene>
    <name evidence="2" type="ORF">GCM10023195_13160</name>
</gene>
<sequence length="87" mass="9595">MTERDLPNRGQPANPEEVVHADPIPDETPGIEEPEADFIEQRLDTAGEEEEGSTEPPPGEELPLDANEADVLEQQATARADVDEDYR</sequence>
<evidence type="ECO:0000256" key="1">
    <source>
        <dbReference type="SAM" id="MobiDB-lite"/>
    </source>
</evidence>
<name>A0ABP8TFX3_9ACTN</name>
<reference evidence="3" key="1">
    <citation type="journal article" date="2019" name="Int. J. Syst. Evol. Microbiol.">
        <title>The Global Catalogue of Microorganisms (GCM) 10K type strain sequencing project: providing services to taxonomists for standard genome sequencing and annotation.</title>
        <authorList>
            <consortium name="The Broad Institute Genomics Platform"/>
            <consortium name="The Broad Institute Genome Sequencing Center for Infectious Disease"/>
            <person name="Wu L."/>
            <person name="Ma J."/>
        </authorList>
    </citation>
    <scope>NUCLEOTIDE SEQUENCE [LARGE SCALE GENOMIC DNA]</scope>
    <source>
        <strain evidence="3">JCM 17938</strain>
    </source>
</reference>
<keyword evidence="3" id="KW-1185">Reference proteome</keyword>
<comment type="caution">
    <text evidence="2">The sequence shown here is derived from an EMBL/GenBank/DDBJ whole genome shotgun (WGS) entry which is preliminary data.</text>
</comment>
<dbReference type="RefSeq" id="WP_345349889.1">
    <property type="nucleotide sequence ID" value="NZ_BAABHJ010000003.1"/>
</dbReference>
<proteinExistence type="predicted"/>
<feature type="region of interest" description="Disordered" evidence="1">
    <location>
        <begin position="1"/>
        <end position="87"/>
    </location>
</feature>